<dbReference type="InterPro" id="IPR037099">
    <property type="entry name" value="Fum_R/Succ_DH_flav-like_C_sf"/>
</dbReference>
<evidence type="ECO:0000256" key="12">
    <source>
        <dbReference type="RuleBase" id="RU362049"/>
    </source>
</evidence>
<comment type="cofactor">
    <cofactor evidence="1 12">
        <name>FAD</name>
        <dbReference type="ChEBI" id="CHEBI:57692"/>
    </cofactor>
</comment>
<dbReference type="NCBIfam" id="TIGR00551">
    <property type="entry name" value="nadB"/>
    <property type="match status" value="1"/>
</dbReference>
<evidence type="ECO:0000256" key="6">
    <source>
        <dbReference type="ARBA" id="ARBA00022630"/>
    </source>
</evidence>
<dbReference type="PANTHER" id="PTHR42716">
    <property type="entry name" value="L-ASPARTATE OXIDASE"/>
    <property type="match status" value="1"/>
</dbReference>
<dbReference type="Gene3D" id="3.90.700.10">
    <property type="entry name" value="Succinate dehydrogenase/fumarate reductase flavoprotein, catalytic domain"/>
    <property type="match status" value="1"/>
</dbReference>
<accession>A0A2I0V2B8</accession>
<evidence type="ECO:0000256" key="1">
    <source>
        <dbReference type="ARBA" id="ARBA00001974"/>
    </source>
</evidence>
<comment type="similarity">
    <text evidence="3 12">Belongs to the FAD-dependent oxidoreductase 2 family. NadB subfamily.</text>
</comment>
<evidence type="ECO:0000259" key="13">
    <source>
        <dbReference type="Pfam" id="PF00890"/>
    </source>
</evidence>
<dbReference type="EMBL" id="PDFK01000002">
    <property type="protein sequence ID" value="PKU52450.1"/>
    <property type="molecule type" value="Genomic_DNA"/>
</dbReference>
<feature type="domain" description="Fumarate reductase/succinate dehydrogenase flavoprotein-like C-terminal" evidence="14">
    <location>
        <begin position="413"/>
        <end position="505"/>
    </location>
</feature>
<evidence type="ECO:0000313" key="16">
    <source>
        <dbReference type="Proteomes" id="UP000234956"/>
    </source>
</evidence>
<feature type="domain" description="FAD-dependent oxidoreductase 2 FAD-binding" evidence="13">
    <location>
        <begin position="6"/>
        <end position="371"/>
    </location>
</feature>
<dbReference type="GO" id="GO:0033765">
    <property type="term" value="F:steroid dehydrogenase activity, acting on the CH-CH group of donors"/>
    <property type="evidence" value="ECO:0007669"/>
    <property type="project" value="UniProtKB-ARBA"/>
</dbReference>
<keyword evidence="8 12" id="KW-0274">FAD</keyword>
<dbReference type="PRINTS" id="PR00368">
    <property type="entry name" value="FADPNR"/>
</dbReference>
<dbReference type="PANTHER" id="PTHR42716:SF2">
    <property type="entry name" value="L-ASPARTATE OXIDASE, CHLOROPLASTIC"/>
    <property type="match status" value="1"/>
</dbReference>
<dbReference type="Pfam" id="PF02910">
    <property type="entry name" value="Succ_DH_flav_C"/>
    <property type="match status" value="1"/>
</dbReference>
<dbReference type="EC" id="1.4.3.16" evidence="4 11"/>
<name>A0A2I0V2B8_9BACI</name>
<comment type="subcellular location">
    <subcellularLocation>
        <location evidence="12">Cytoplasm</location>
    </subcellularLocation>
</comment>
<dbReference type="GO" id="GO:0005737">
    <property type="term" value="C:cytoplasm"/>
    <property type="evidence" value="ECO:0007669"/>
    <property type="project" value="UniProtKB-SubCell"/>
</dbReference>
<organism evidence="15 16">
    <name type="scientific">Lysinibacillus fusiformis</name>
    <dbReference type="NCBI Taxonomy" id="28031"/>
    <lineage>
        <taxon>Bacteria</taxon>
        <taxon>Bacillati</taxon>
        <taxon>Bacillota</taxon>
        <taxon>Bacilli</taxon>
        <taxon>Bacillales</taxon>
        <taxon>Bacillaceae</taxon>
        <taxon>Lysinibacillus</taxon>
    </lineage>
</organism>
<dbReference type="Proteomes" id="UP000234956">
    <property type="component" value="Unassembled WGS sequence"/>
</dbReference>
<evidence type="ECO:0000256" key="7">
    <source>
        <dbReference type="ARBA" id="ARBA00022642"/>
    </source>
</evidence>
<evidence type="ECO:0000256" key="11">
    <source>
        <dbReference type="NCBIfam" id="TIGR00551"/>
    </source>
</evidence>
<protein>
    <recommendedName>
        <fullName evidence="5 11">L-aspartate oxidase</fullName>
        <ecNumber evidence="4 11">1.4.3.16</ecNumber>
    </recommendedName>
</protein>
<dbReference type="InterPro" id="IPR003953">
    <property type="entry name" value="FAD-dep_OxRdtase_2_FAD-bd"/>
</dbReference>
<dbReference type="InterPro" id="IPR027477">
    <property type="entry name" value="Succ_DH/fumarate_Rdtase_cat_sf"/>
</dbReference>
<keyword evidence="7 12" id="KW-0662">Pyridine nucleotide biosynthesis</keyword>
<evidence type="ECO:0000313" key="15">
    <source>
        <dbReference type="EMBL" id="PKU52450.1"/>
    </source>
</evidence>
<dbReference type="RefSeq" id="WP_058843238.1">
    <property type="nucleotide sequence ID" value="NZ_PDFK01000002.1"/>
</dbReference>
<dbReference type="Gene3D" id="3.50.50.60">
    <property type="entry name" value="FAD/NAD(P)-binding domain"/>
    <property type="match status" value="1"/>
</dbReference>
<dbReference type="SUPFAM" id="SSF56425">
    <property type="entry name" value="Succinate dehydrogenase/fumarate reductase flavoprotein, catalytic domain"/>
    <property type="match status" value="1"/>
</dbReference>
<dbReference type="InterPro" id="IPR036188">
    <property type="entry name" value="FAD/NAD-bd_sf"/>
</dbReference>
<evidence type="ECO:0000256" key="10">
    <source>
        <dbReference type="ARBA" id="ARBA00048305"/>
    </source>
</evidence>
<evidence type="ECO:0000256" key="5">
    <source>
        <dbReference type="ARBA" id="ARBA00021901"/>
    </source>
</evidence>
<dbReference type="UniPathway" id="UPA00253">
    <property type="reaction ID" value="UER00326"/>
</dbReference>
<evidence type="ECO:0000256" key="3">
    <source>
        <dbReference type="ARBA" id="ARBA00008562"/>
    </source>
</evidence>
<dbReference type="InterPro" id="IPR015939">
    <property type="entry name" value="Fum_Rdtase/Succ_DH_flav-like_C"/>
</dbReference>
<reference evidence="15 16" key="1">
    <citation type="submission" date="2017-10" db="EMBL/GenBank/DDBJ databases">
        <title>Draft genome of Lysinibacillus fusiformis strain Juneja, a laboratory-derived pathogen of Drosophila melanogaster.</title>
        <authorList>
            <person name="Smith B.R."/>
            <person name="Unckless R.L."/>
        </authorList>
    </citation>
    <scope>NUCLEOTIDE SEQUENCE [LARGE SCALE GENOMIC DNA]</scope>
    <source>
        <strain evidence="15 16">Juneja</strain>
    </source>
</reference>
<dbReference type="InterPro" id="IPR005288">
    <property type="entry name" value="NadB"/>
</dbReference>
<evidence type="ECO:0000256" key="8">
    <source>
        <dbReference type="ARBA" id="ARBA00022827"/>
    </source>
</evidence>
<gene>
    <name evidence="15" type="primary">nadB</name>
    <name evidence="15" type="ORF">CRI88_08905</name>
</gene>
<dbReference type="SUPFAM" id="SSF46977">
    <property type="entry name" value="Succinate dehydrogenase/fumarate reductase flavoprotein C-terminal domain"/>
    <property type="match status" value="1"/>
</dbReference>
<comment type="pathway">
    <text evidence="2 12">Cofactor biosynthesis; NAD(+) biosynthesis; iminoaspartate from L-aspartate (oxidase route): step 1/1.</text>
</comment>
<comment type="catalytic activity">
    <reaction evidence="10">
        <text>L-aspartate + O2 = iminosuccinate + H2O2</text>
        <dbReference type="Rhea" id="RHEA:25876"/>
        <dbReference type="ChEBI" id="CHEBI:15379"/>
        <dbReference type="ChEBI" id="CHEBI:16240"/>
        <dbReference type="ChEBI" id="CHEBI:29991"/>
        <dbReference type="ChEBI" id="CHEBI:77875"/>
        <dbReference type="EC" id="1.4.3.16"/>
    </reaction>
    <physiologicalReaction direction="left-to-right" evidence="10">
        <dbReference type="Rhea" id="RHEA:25877"/>
    </physiologicalReaction>
</comment>
<dbReference type="GO" id="GO:0034628">
    <property type="term" value="P:'de novo' NAD+ biosynthetic process from L-aspartate"/>
    <property type="evidence" value="ECO:0007669"/>
    <property type="project" value="TreeGrafter"/>
</dbReference>
<comment type="function">
    <text evidence="12">Catalyzes the oxidation of L-aspartate to iminoaspartate.</text>
</comment>
<proteinExistence type="inferred from homology"/>
<dbReference type="GO" id="GO:0008734">
    <property type="term" value="F:L-aspartate oxidase activity"/>
    <property type="evidence" value="ECO:0007669"/>
    <property type="project" value="UniProtKB-UniRule"/>
</dbReference>
<evidence type="ECO:0000256" key="2">
    <source>
        <dbReference type="ARBA" id="ARBA00004950"/>
    </source>
</evidence>
<evidence type="ECO:0000256" key="9">
    <source>
        <dbReference type="ARBA" id="ARBA00023002"/>
    </source>
</evidence>
<evidence type="ECO:0000256" key="4">
    <source>
        <dbReference type="ARBA" id="ARBA00012173"/>
    </source>
</evidence>
<dbReference type="AlphaFoldDB" id="A0A2I0V2B8"/>
<keyword evidence="9 12" id="KW-0560">Oxidoreductase</keyword>
<evidence type="ECO:0000259" key="14">
    <source>
        <dbReference type="Pfam" id="PF02910"/>
    </source>
</evidence>
<keyword evidence="6 12" id="KW-0285">Flavoprotein</keyword>
<comment type="caution">
    <text evidence="15">The sequence shown here is derived from an EMBL/GenBank/DDBJ whole genome shotgun (WGS) entry which is preliminary data.</text>
</comment>
<dbReference type="Gene3D" id="1.20.58.100">
    <property type="entry name" value="Fumarate reductase/succinate dehydrogenase flavoprotein-like, C-terminal domain"/>
    <property type="match status" value="1"/>
</dbReference>
<dbReference type="Pfam" id="PF00890">
    <property type="entry name" value="FAD_binding_2"/>
    <property type="match status" value="1"/>
</dbReference>
<sequence length="528" mass="58411">MDVKADVLIIGSGIAALQAALLLEEHFQVQIVTKSSLYMSSSYRAQGGIAAVTSEKDHIEHHIADTLKAGEYHHEKKHVTTLIEDGTKIMQKYLKTGLPIDRHVDGKPALGLEGAHSHHRILHAGGDRTGQIFIDYLLHKLSPKTKVNCYEMAYELLRNTDGDCIGALTKGQKGITRYLAHHVILATGGAGALYSSTSNYPTNTGDGIALAFRAGAAISDMEFMQFHPSLLWCENEAKGLVSEAVRGAGGIFVDAQRQPIMTGLHAQLDLAPRHITALALFKKRAAGEETFIDITNIQNFEVKFPTIAQLCYDNQVYLQDGLIPVAPGSHFLMGGVIADDKGRTTIPNLYAVGEVACTGVHGANRLASNSLLEGITFGQRMAQFIIQHGCHQKNFTHDHHQCAEIMPSLFSKQQLQQYMMQFLGIVRNVNDLQHFIQQLPSLQSLLYTNLKGLEQAELELFMMHVVATLMAHAAITRTETRGAHIRTDKLEMDAHWASRWIIFSQGQMKVRNSLYEYHQTRGNAQAIF</sequence>
<dbReference type="SUPFAM" id="SSF51905">
    <property type="entry name" value="FAD/NAD(P)-binding domain"/>
    <property type="match status" value="1"/>
</dbReference>